<dbReference type="GO" id="GO:0032259">
    <property type="term" value="P:methylation"/>
    <property type="evidence" value="ECO:0007669"/>
    <property type="project" value="UniProtKB-KW"/>
</dbReference>
<comment type="caution">
    <text evidence="1">The sequence shown here is derived from an EMBL/GenBank/DDBJ whole genome shotgun (WGS) entry which is preliminary data.</text>
</comment>
<dbReference type="Proteomes" id="UP000278036">
    <property type="component" value="Unassembled WGS sequence"/>
</dbReference>
<sequence length="40" mass="4054">AAGCAPLPPVEVAGPLAVRLWPARRLAAPVAALSETSLNF</sequence>
<gene>
    <name evidence="1" type="ORF">D6Z83_25025</name>
</gene>
<evidence type="ECO:0000313" key="2">
    <source>
        <dbReference type="Proteomes" id="UP000278036"/>
    </source>
</evidence>
<keyword evidence="1" id="KW-0808">Transferase</keyword>
<organism evidence="1 2">
    <name type="scientific">Teichococcus wenyumeiae</name>
    <dbReference type="NCBI Taxonomy" id="2478470"/>
    <lineage>
        <taxon>Bacteria</taxon>
        <taxon>Pseudomonadati</taxon>
        <taxon>Pseudomonadota</taxon>
        <taxon>Alphaproteobacteria</taxon>
        <taxon>Acetobacterales</taxon>
        <taxon>Roseomonadaceae</taxon>
        <taxon>Roseomonas</taxon>
    </lineage>
</organism>
<name>A0A3A9JR54_9PROT</name>
<evidence type="ECO:0000313" key="1">
    <source>
        <dbReference type="EMBL" id="RKK01429.1"/>
    </source>
</evidence>
<reference evidence="1 2" key="1">
    <citation type="submission" date="2018-09" db="EMBL/GenBank/DDBJ databases">
        <title>Roseomonas sp. nov., isolated from feces of Tibetan antelopes in the Qinghai-Tibet plateau, China.</title>
        <authorList>
            <person name="Tian Z."/>
        </authorList>
    </citation>
    <scope>NUCLEOTIDE SEQUENCE [LARGE SCALE GENOMIC DNA]</scope>
    <source>
        <strain evidence="1 2">Z24</strain>
    </source>
</reference>
<accession>A0A3A9JR54</accession>
<dbReference type="AlphaFoldDB" id="A0A3A9JR54"/>
<feature type="non-terminal residue" evidence="1">
    <location>
        <position position="1"/>
    </location>
</feature>
<protein>
    <submittedName>
        <fullName evidence="1">SAM-dependent methyltransferase</fullName>
    </submittedName>
</protein>
<dbReference type="EMBL" id="RAQU01000273">
    <property type="protein sequence ID" value="RKK01429.1"/>
    <property type="molecule type" value="Genomic_DNA"/>
</dbReference>
<keyword evidence="1" id="KW-0489">Methyltransferase</keyword>
<dbReference type="InParanoid" id="A0A3A9JR54"/>
<proteinExistence type="predicted"/>
<dbReference type="GO" id="GO:0008168">
    <property type="term" value="F:methyltransferase activity"/>
    <property type="evidence" value="ECO:0007669"/>
    <property type="project" value="UniProtKB-KW"/>
</dbReference>